<keyword evidence="1" id="KW-0175">Coiled coil</keyword>
<protein>
    <submittedName>
        <fullName evidence="3">Uncharacterized protein</fullName>
    </submittedName>
</protein>
<feature type="compositionally biased region" description="Polar residues" evidence="2">
    <location>
        <begin position="58"/>
        <end position="68"/>
    </location>
</feature>
<evidence type="ECO:0000256" key="2">
    <source>
        <dbReference type="SAM" id="MobiDB-lite"/>
    </source>
</evidence>
<organism evidence="3 4">
    <name type="scientific">Dovyalis caffra</name>
    <dbReference type="NCBI Taxonomy" id="77055"/>
    <lineage>
        <taxon>Eukaryota</taxon>
        <taxon>Viridiplantae</taxon>
        <taxon>Streptophyta</taxon>
        <taxon>Embryophyta</taxon>
        <taxon>Tracheophyta</taxon>
        <taxon>Spermatophyta</taxon>
        <taxon>Magnoliopsida</taxon>
        <taxon>eudicotyledons</taxon>
        <taxon>Gunneridae</taxon>
        <taxon>Pentapetalae</taxon>
        <taxon>rosids</taxon>
        <taxon>fabids</taxon>
        <taxon>Malpighiales</taxon>
        <taxon>Salicaceae</taxon>
        <taxon>Flacourtieae</taxon>
        <taxon>Dovyalis</taxon>
    </lineage>
</organism>
<keyword evidence="4" id="KW-1185">Reference proteome</keyword>
<feature type="region of interest" description="Disordered" evidence="2">
    <location>
        <begin position="49"/>
        <end position="68"/>
    </location>
</feature>
<feature type="coiled-coil region" evidence="1">
    <location>
        <begin position="13"/>
        <end position="40"/>
    </location>
</feature>
<dbReference type="Proteomes" id="UP001314170">
    <property type="component" value="Unassembled WGS sequence"/>
</dbReference>
<reference evidence="3 4" key="1">
    <citation type="submission" date="2024-01" db="EMBL/GenBank/DDBJ databases">
        <authorList>
            <person name="Waweru B."/>
        </authorList>
    </citation>
    <scope>NUCLEOTIDE SEQUENCE [LARGE SCALE GENOMIC DNA]</scope>
</reference>
<evidence type="ECO:0000256" key="1">
    <source>
        <dbReference type="SAM" id="Coils"/>
    </source>
</evidence>
<accession>A0AAV1RM02</accession>
<comment type="caution">
    <text evidence="3">The sequence shown here is derived from an EMBL/GenBank/DDBJ whole genome shotgun (WGS) entry which is preliminary data.</text>
</comment>
<evidence type="ECO:0000313" key="3">
    <source>
        <dbReference type="EMBL" id="CAK7337267.1"/>
    </source>
</evidence>
<dbReference type="AlphaFoldDB" id="A0AAV1RM02"/>
<proteinExistence type="predicted"/>
<evidence type="ECO:0000313" key="4">
    <source>
        <dbReference type="Proteomes" id="UP001314170"/>
    </source>
</evidence>
<gene>
    <name evidence="3" type="ORF">DCAF_LOCUS12294</name>
</gene>
<sequence length="124" mass="14171">MARSLPSSHSFCLAMIRDELESTEMNFDEAEEDRGKQSNRRLRQHKLCSSGKLLKRNPSPSTHLNTSSLQEDFNASKINQFVDNSELIRPYNIDPNYNIHGVRFKDKGLTYQTCSFPASLYALA</sequence>
<dbReference type="EMBL" id="CAWUPB010001010">
    <property type="protein sequence ID" value="CAK7337267.1"/>
    <property type="molecule type" value="Genomic_DNA"/>
</dbReference>
<name>A0AAV1RM02_9ROSI</name>